<dbReference type="InterPro" id="IPR013022">
    <property type="entry name" value="Xyl_isomerase-like_TIM-brl"/>
</dbReference>
<dbReference type="Proteomes" id="UP000076927">
    <property type="component" value="Chromosome"/>
</dbReference>
<feature type="domain" description="Xylose isomerase-like TIM barrel" evidence="1">
    <location>
        <begin position="19"/>
        <end position="284"/>
    </location>
</feature>
<dbReference type="InterPro" id="IPR036237">
    <property type="entry name" value="Xyl_isomerase-like_sf"/>
</dbReference>
<dbReference type="SUPFAM" id="SSF51658">
    <property type="entry name" value="Xylose isomerase-like"/>
    <property type="match status" value="1"/>
</dbReference>
<protein>
    <recommendedName>
        <fullName evidence="1">Xylose isomerase-like TIM barrel domain-containing protein</fullName>
    </recommendedName>
</protein>
<dbReference type="PANTHER" id="PTHR12110">
    <property type="entry name" value="HYDROXYPYRUVATE ISOMERASE"/>
    <property type="match status" value="1"/>
</dbReference>
<organism evidence="2 3">
    <name type="scientific">Paenibacillus swuensis</name>
    <dbReference type="NCBI Taxonomy" id="1178515"/>
    <lineage>
        <taxon>Bacteria</taxon>
        <taxon>Bacillati</taxon>
        <taxon>Bacillota</taxon>
        <taxon>Bacilli</taxon>
        <taxon>Bacillales</taxon>
        <taxon>Paenibacillaceae</taxon>
        <taxon>Paenibacillus</taxon>
    </lineage>
</organism>
<evidence type="ECO:0000259" key="1">
    <source>
        <dbReference type="Pfam" id="PF01261"/>
    </source>
</evidence>
<dbReference type="KEGG" id="pswu:SY83_05980"/>
<dbReference type="InterPro" id="IPR050312">
    <property type="entry name" value="IolE/XylAMocC-like"/>
</dbReference>
<gene>
    <name evidence="2" type="ORF">SY83_05980</name>
</gene>
<dbReference type="EMBL" id="CP011388">
    <property type="protein sequence ID" value="ANE45913.1"/>
    <property type="molecule type" value="Genomic_DNA"/>
</dbReference>
<sequence>MKVGIYNSCLLHWEVERTFQWAKEHGFAGVELHAGPRYKHLNWRQLAEGKDLDRLLSIQDRYELPITGLMFGAIPFLSPNPADRSEAREMIAVLLRAAHRLGIPIVSTFTGRDPSKTLEANLEPYAEVFTPIAEEAEKLGVKLAFENCPMYEFWPPVHNIAVSPVLWRSLFELVPSPALGLNLDPSHLVWQGIDYAHAVHEFKDRIFLAQAKDTEVLPSVLREEGMLTCRWWRHRIPGQGDVDWGRFITALQEVNYGGILSIEHEDPVWSGSDERIQQGLLHAKRHLEQYL</sequence>
<accession>A0A172TGK2</accession>
<evidence type="ECO:0000313" key="2">
    <source>
        <dbReference type="EMBL" id="ANE45913.1"/>
    </source>
</evidence>
<reference evidence="2 3" key="1">
    <citation type="submission" date="2015-01" db="EMBL/GenBank/DDBJ databases">
        <title>Paenibacillus swuensis/DY6/whole genome sequencing.</title>
        <authorList>
            <person name="Kim M.K."/>
            <person name="Srinivasan S."/>
            <person name="Lee J.-J."/>
        </authorList>
    </citation>
    <scope>NUCLEOTIDE SEQUENCE [LARGE SCALE GENOMIC DNA]</scope>
    <source>
        <strain evidence="2 3">DY6</strain>
    </source>
</reference>
<evidence type="ECO:0000313" key="3">
    <source>
        <dbReference type="Proteomes" id="UP000076927"/>
    </source>
</evidence>
<dbReference type="PATRIC" id="fig|1178515.4.peg.1195"/>
<name>A0A172TGK2_9BACL</name>
<dbReference type="OrthoDB" id="9779184at2"/>
<dbReference type="STRING" id="1178515.SY83_05980"/>
<dbReference type="AlphaFoldDB" id="A0A172TGK2"/>
<dbReference type="Gene3D" id="3.20.20.150">
    <property type="entry name" value="Divalent-metal-dependent TIM barrel enzymes"/>
    <property type="match status" value="1"/>
</dbReference>
<dbReference type="PANTHER" id="PTHR12110:SF21">
    <property type="entry name" value="XYLOSE ISOMERASE-LIKE TIM BARREL DOMAIN-CONTAINING PROTEIN"/>
    <property type="match status" value="1"/>
</dbReference>
<dbReference type="RefSeq" id="WP_068605173.1">
    <property type="nucleotide sequence ID" value="NZ_CP011388.1"/>
</dbReference>
<proteinExistence type="predicted"/>
<dbReference type="Pfam" id="PF01261">
    <property type="entry name" value="AP_endonuc_2"/>
    <property type="match status" value="1"/>
</dbReference>
<keyword evidence="3" id="KW-1185">Reference proteome</keyword>